<gene>
    <name evidence="1" type="ORF">C8E03_11914</name>
</gene>
<dbReference type="AlphaFoldDB" id="A0A318EM43"/>
<dbReference type="EMBL" id="QICS01000019">
    <property type="protein sequence ID" value="PXV85090.1"/>
    <property type="molecule type" value="Genomic_DNA"/>
</dbReference>
<dbReference type="Gene3D" id="2.30.110.40">
    <property type="entry name" value="Phage tail tube protein"/>
    <property type="match status" value="1"/>
</dbReference>
<organism evidence="1 2">
    <name type="scientific">Lachnotalea glycerini</name>
    <dbReference type="NCBI Taxonomy" id="1763509"/>
    <lineage>
        <taxon>Bacteria</taxon>
        <taxon>Bacillati</taxon>
        <taxon>Bacillota</taxon>
        <taxon>Clostridia</taxon>
        <taxon>Lachnospirales</taxon>
        <taxon>Lachnospiraceae</taxon>
        <taxon>Lachnotalea</taxon>
    </lineage>
</organism>
<sequence length="166" mass="18216">MLKMNLQFHAGETTMNARDAVSAKLGSCYVTIGDNRYLLMQLKNIEVKYEKSKSEVPILGRTTAGNKTNGGKITGSATIYHNTDIFTNMIYQYQETGEDVYFDMVLTNEDPTSAAGVRSVTINGCNIDGTVIAGMDADGDWLEQDIDFTAERFDIAKAFAVLSGMQ</sequence>
<comment type="caution">
    <text evidence="1">The sequence shown here is derived from an EMBL/GenBank/DDBJ whole genome shotgun (WGS) entry which is preliminary data.</text>
</comment>
<evidence type="ECO:0000313" key="2">
    <source>
        <dbReference type="Proteomes" id="UP000247523"/>
    </source>
</evidence>
<proteinExistence type="predicted"/>
<evidence type="ECO:0000313" key="1">
    <source>
        <dbReference type="EMBL" id="PXV85090.1"/>
    </source>
</evidence>
<dbReference type="RefSeq" id="WP_242993664.1">
    <property type="nucleotide sequence ID" value="NZ_QICS01000019.1"/>
</dbReference>
<dbReference type="InterPro" id="IPR038628">
    <property type="entry name" value="XkdM-like_sf"/>
</dbReference>
<dbReference type="InterPro" id="IPR018989">
    <property type="entry name" value="DUF2001"/>
</dbReference>
<dbReference type="SUPFAM" id="SSF69279">
    <property type="entry name" value="Phage tail proteins"/>
    <property type="match status" value="1"/>
</dbReference>
<protein>
    <submittedName>
        <fullName evidence="1">Tail tube protein</fullName>
    </submittedName>
</protein>
<dbReference type="Proteomes" id="UP000247523">
    <property type="component" value="Unassembled WGS sequence"/>
</dbReference>
<accession>A0A318EM43</accession>
<name>A0A318EM43_9FIRM</name>
<dbReference type="Pfam" id="PF09393">
    <property type="entry name" value="DUF2001"/>
    <property type="match status" value="1"/>
</dbReference>
<reference evidence="1 2" key="1">
    <citation type="submission" date="2018-05" db="EMBL/GenBank/DDBJ databases">
        <title>Genomic Encyclopedia of Type Strains, Phase IV (KMG-IV): sequencing the most valuable type-strain genomes for metagenomic binning, comparative biology and taxonomic classification.</title>
        <authorList>
            <person name="Goeker M."/>
        </authorList>
    </citation>
    <scope>NUCLEOTIDE SEQUENCE [LARGE SCALE GENOMIC DNA]</scope>
    <source>
        <strain evidence="1 2">DSM 28816</strain>
    </source>
</reference>